<feature type="domain" description="HAMP" evidence="13">
    <location>
        <begin position="304"/>
        <end position="350"/>
    </location>
</feature>
<organism evidence="14 15">
    <name type="scientific">Clostridium amylolyticum</name>
    <dbReference type="NCBI Taxonomy" id="1121298"/>
    <lineage>
        <taxon>Bacteria</taxon>
        <taxon>Bacillati</taxon>
        <taxon>Bacillota</taxon>
        <taxon>Clostridia</taxon>
        <taxon>Eubacteriales</taxon>
        <taxon>Clostridiaceae</taxon>
        <taxon>Clostridium</taxon>
    </lineage>
</organism>
<reference evidence="14 15" key="1">
    <citation type="submission" date="2016-11" db="EMBL/GenBank/DDBJ databases">
        <authorList>
            <person name="Jaros S."/>
            <person name="Januszkiewicz K."/>
            <person name="Wedrychowicz H."/>
        </authorList>
    </citation>
    <scope>NUCLEOTIDE SEQUENCE [LARGE SCALE GENOMIC DNA]</scope>
    <source>
        <strain evidence="14 15">DSM 21864</strain>
    </source>
</reference>
<evidence type="ECO:0000259" key="13">
    <source>
        <dbReference type="PROSITE" id="PS50885"/>
    </source>
</evidence>
<evidence type="ECO:0000256" key="8">
    <source>
        <dbReference type="ARBA" id="ARBA00022840"/>
    </source>
</evidence>
<dbReference type="SUPFAM" id="SSF158472">
    <property type="entry name" value="HAMP domain-like"/>
    <property type="match status" value="1"/>
</dbReference>
<feature type="transmembrane region" description="Helical" evidence="12">
    <location>
        <begin position="269"/>
        <end position="289"/>
    </location>
</feature>
<dbReference type="SMART" id="SM00304">
    <property type="entry name" value="HAMP"/>
    <property type="match status" value="1"/>
</dbReference>
<dbReference type="PROSITE" id="PS50885">
    <property type="entry name" value="HAMP"/>
    <property type="match status" value="1"/>
</dbReference>
<dbReference type="Pfam" id="PF06580">
    <property type="entry name" value="His_kinase"/>
    <property type="match status" value="1"/>
</dbReference>
<evidence type="ECO:0000313" key="14">
    <source>
        <dbReference type="EMBL" id="SHJ91842.1"/>
    </source>
</evidence>
<accession>A0A1M6N863</accession>
<evidence type="ECO:0000256" key="9">
    <source>
        <dbReference type="ARBA" id="ARBA00022989"/>
    </source>
</evidence>
<dbReference type="InterPro" id="IPR010559">
    <property type="entry name" value="Sig_transdc_His_kin_internal"/>
</dbReference>
<evidence type="ECO:0000256" key="4">
    <source>
        <dbReference type="ARBA" id="ARBA00022679"/>
    </source>
</evidence>
<dbReference type="InterPro" id="IPR003594">
    <property type="entry name" value="HATPase_dom"/>
</dbReference>
<name>A0A1M6N863_9CLOT</name>
<evidence type="ECO:0000256" key="6">
    <source>
        <dbReference type="ARBA" id="ARBA00022741"/>
    </source>
</evidence>
<dbReference type="PANTHER" id="PTHR34220:SF11">
    <property type="entry name" value="SENSOR PROTEIN KINASE HPTS"/>
    <property type="match status" value="1"/>
</dbReference>
<evidence type="ECO:0000256" key="11">
    <source>
        <dbReference type="ARBA" id="ARBA00023136"/>
    </source>
</evidence>
<keyword evidence="6" id="KW-0547">Nucleotide-binding</keyword>
<dbReference type="AlphaFoldDB" id="A0A1M6N863"/>
<keyword evidence="10" id="KW-0902">Two-component regulatory system</keyword>
<evidence type="ECO:0000256" key="2">
    <source>
        <dbReference type="ARBA" id="ARBA00022475"/>
    </source>
</evidence>
<feature type="transmembrane region" description="Helical" evidence="12">
    <location>
        <begin position="20"/>
        <end position="39"/>
    </location>
</feature>
<dbReference type="InterPro" id="IPR003660">
    <property type="entry name" value="HAMP_dom"/>
</dbReference>
<dbReference type="GO" id="GO:0005524">
    <property type="term" value="F:ATP binding"/>
    <property type="evidence" value="ECO:0007669"/>
    <property type="project" value="UniProtKB-KW"/>
</dbReference>
<dbReference type="Gene3D" id="6.10.340.10">
    <property type="match status" value="1"/>
</dbReference>
<keyword evidence="7 14" id="KW-0418">Kinase</keyword>
<dbReference type="GO" id="GO:0000155">
    <property type="term" value="F:phosphorelay sensor kinase activity"/>
    <property type="evidence" value="ECO:0007669"/>
    <property type="project" value="InterPro"/>
</dbReference>
<evidence type="ECO:0000256" key="7">
    <source>
        <dbReference type="ARBA" id="ARBA00022777"/>
    </source>
</evidence>
<proteinExistence type="predicted"/>
<keyword evidence="5 12" id="KW-0812">Transmembrane</keyword>
<dbReference type="PANTHER" id="PTHR34220">
    <property type="entry name" value="SENSOR HISTIDINE KINASE YPDA"/>
    <property type="match status" value="1"/>
</dbReference>
<evidence type="ECO:0000256" key="10">
    <source>
        <dbReference type="ARBA" id="ARBA00023012"/>
    </source>
</evidence>
<dbReference type="EMBL" id="FQZO01000010">
    <property type="protein sequence ID" value="SHJ91842.1"/>
    <property type="molecule type" value="Genomic_DNA"/>
</dbReference>
<sequence length="568" mass="65962">MNKTTRNFKETLKYLFLRYAMIPIILVFALFSIFMLVALRINVINNTKEAGKNITSSLDEVYTNYYEEAKEMSKSTAVKNLINTRLDSNLVFDEFYKFNNSQEVKSVFHVVDNKGVFLATTTPSDSDIERFIIRNIIPRIKEKPEEVLSQRDTLNYPFNRRTVYTFGKAIVNESSQIIGFIIFQLYEEDMQQLIIVQDNEITVVTDDYNSIIATNNNSVKGLMNKFNPKYYHKEKYVQLGKGNYYINKSSLSIAPVYVYTLNSISIKSIIFILYFLFILIVSTVLWFLINHLAERMSSKNTESIDKLIHSVNELQNGKMDSYVDINSGDEFEVLGHQYNKMLDELNELITKNEELSNLRRISEIKQLQSQFNPHFIFNVLETLRYSMVIAPKDAEKIIIGLSRLLRYSVNYEGQKVLLKKDLDYIEDYLELNKFRFNNRLEYTIDIREEMKEALVPKLLLQAIIENSIKYAYKDKDTLIIEIKGNIIEGNLILEVKDNGSGIGEEQLQDIRRILSEPQNSSEHIGLYNVHRRLVLLYGENYGIAINSIYGKGTDVKITIPYEAGDFNV</sequence>
<evidence type="ECO:0000256" key="5">
    <source>
        <dbReference type="ARBA" id="ARBA00022692"/>
    </source>
</evidence>
<dbReference type="STRING" id="1121298.SAMN05444401_0132"/>
<keyword evidence="4" id="KW-0808">Transferase</keyword>
<dbReference type="CDD" id="cd06225">
    <property type="entry name" value="HAMP"/>
    <property type="match status" value="1"/>
</dbReference>
<evidence type="ECO:0000256" key="1">
    <source>
        <dbReference type="ARBA" id="ARBA00004651"/>
    </source>
</evidence>
<evidence type="ECO:0000313" key="15">
    <source>
        <dbReference type="Proteomes" id="UP000184080"/>
    </source>
</evidence>
<protein>
    <submittedName>
        <fullName evidence="14">Histidine kinase-, DNA gyrase B-, and HSP90-like ATPase</fullName>
    </submittedName>
</protein>
<keyword evidence="3" id="KW-0597">Phosphoprotein</keyword>
<dbReference type="Gene3D" id="3.30.565.10">
    <property type="entry name" value="Histidine kinase-like ATPase, C-terminal domain"/>
    <property type="match status" value="1"/>
</dbReference>
<evidence type="ECO:0000256" key="3">
    <source>
        <dbReference type="ARBA" id="ARBA00022553"/>
    </source>
</evidence>
<keyword evidence="11 12" id="KW-0472">Membrane</keyword>
<keyword evidence="8" id="KW-0067">ATP-binding</keyword>
<dbReference type="SMART" id="SM00387">
    <property type="entry name" value="HATPase_c"/>
    <property type="match status" value="1"/>
</dbReference>
<dbReference type="OrthoDB" id="9809348at2"/>
<keyword evidence="9 12" id="KW-1133">Transmembrane helix</keyword>
<dbReference type="GO" id="GO:0005886">
    <property type="term" value="C:plasma membrane"/>
    <property type="evidence" value="ECO:0007669"/>
    <property type="project" value="UniProtKB-SubCell"/>
</dbReference>
<dbReference type="Pfam" id="PF02518">
    <property type="entry name" value="HATPase_c"/>
    <property type="match status" value="1"/>
</dbReference>
<comment type="subcellular location">
    <subcellularLocation>
        <location evidence="1">Cell membrane</location>
        <topology evidence="1">Multi-pass membrane protein</topology>
    </subcellularLocation>
</comment>
<keyword evidence="15" id="KW-1185">Reference proteome</keyword>
<keyword evidence="2" id="KW-1003">Cell membrane</keyword>
<dbReference type="InterPro" id="IPR050640">
    <property type="entry name" value="Bact_2-comp_sensor_kinase"/>
</dbReference>
<gene>
    <name evidence="14" type="ORF">SAMN05444401_0132</name>
</gene>
<evidence type="ECO:0000256" key="12">
    <source>
        <dbReference type="SAM" id="Phobius"/>
    </source>
</evidence>
<dbReference type="RefSeq" id="WP_073011796.1">
    <property type="nucleotide sequence ID" value="NZ_FQZO01000010.1"/>
</dbReference>
<dbReference type="InterPro" id="IPR036890">
    <property type="entry name" value="HATPase_C_sf"/>
</dbReference>
<dbReference type="SUPFAM" id="SSF55874">
    <property type="entry name" value="ATPase domain of HSP90 chaperone/DNA topoisomerase II/histidine kinase"/>
    <property type="match status" value="1"/>
</dbReference>
<dbReference type="Proteomes" id="UP000184080">
    <property type="component" value="Unassembled WGS sequence"/>
</dbReference>